<dbReference type="AlphaFoldDB" id="A0AA39PFG1"/>
<protein>
    <submittedName>
        <fullName evidence="1">Uncharacterized protein</fullName>
    </submittedName>
</protein>
<sequence length="179" mass="20035">MEDPPQFNLEPYPFSLYHPNLAKELALTNVPEHVKPFTSRAESKAILWHSIANDSFLSLCLVHMSGSMSPSLDMTIPTLPLDFLEPHLWESAEVVNFDGQQAETLNPDKNPFTSPTERRRIFGNSFFNAQGSLMHVPSKMPDVPHIPCGKKGKEQAVNPFSGIHAEDAVHGSYKHNIFL</sequence>
<accession>A0AA39PFG1</accession>
<comment type="caution">
    <text evidence="1">The sequence shown here is derived from an EMBL/GenBank/DDBJ whole genome shotgun (WGS) entry which is preliminary data.</text>
</comment>
<gene>
    <name evidence="1" type="ORF">EDD18DRAFT_1433010</name>
</gene>
<dbReference type="EMBL" id="JAUEPU010000063">
    <property type="protein sequence ID" value="KAK0482900.1"/>
    <property type="molecule type" value="Genomic_DNA"/>
</dbReference>
<dbReference type="Proteomes" id="UP001175228">
    <property type="component" value="Unassembled WGS sequence"/>
</dbReference>
<evidence type="ECO:0000313" key="1">
    <source>
        <dbReference type="EMBL" id="KAK0482900.1"/>
    </source>
</evidence>
<name>A0AA39PFG1_9AGAR</name>
<proteinExistence type="predicted"/>
<keyword evidence="2" id="KW-1185">Reference proteome</keyword>
<organism evidence="1 2">
    <name type="scientific">Armillaria luteobubalina</name>
    <dbReference type="NCBI Taxonomy" id="153913"/>
    <lineage>
        <taxon>Eukaryota</taxon>
        <taxon>Fungi</taxon>
        <taxon>Dikarya</taxon>
        <taxon>Basidiomycota</taxon>
        <taxon>Agaricomycotina</taxon>
        <taxon>Agaricomycetes</taxon>
        <taxon>Agaricomycetidae</taxon>
        <taxon>Agaricales</taxon>
        <taxon>Marasmiineae</taxon>
        <taxon>Physalacriaceae</taxon>
        <taxon>Armillaria</taxon>
    </lineage>
</organism>
<evidence type="ECO:0000313" key="2">
    <source>
        <dbReference type="Proteomes" id="UP001175228"/>
    </source>
</evidence>
<reference evidence="1" key="1">
    <citation type="submission" date="2023-06" db="EMBL/GenBank/DDBJ databases">
        <authorList>
            <consortium name="Lawrence Berkeley National Laboratory"/>
            <person name="Ahrendt S."/>
            <person name="Sahu N."/>
            <person name="Indic B."/>
            <person name="Wong-Bajracharya J."/>
            <person name="Merenyi Z."/>
            <person name="Ke H.-M."/>
            <person name="Monk M."/>
            <person name="Kocsube S."/>
            <person name="Drula E."/>
            <person name="Lipzen A."/>
            <person name="Balint B."/>
            <person name="Henrissat B."/>
            <person name="Andreopoulos B."/>
            <person name="Martin F.M."/>
            <person name="Harder C.B."/>
            <person name="Rigling D."/>
            <person name="Ford K.L."/>
            <person name="Foster G.D."/>
            <person name="Pangilinan J."/>
            <person name="Papanicolaou A."/>
            <person name="Barry K."/>
            <person name="LaButti K."/>
            <person name="Viragh M."/>
            <person name="Koriabine M."/>
            <person name="Yan M."/>
            <person name="Riley R."/>
            <person name="Champramary S."/>
            <person name="Plett K.L."/>
            <person name="Tsai I.J."/>
            <person name="Slot J."/>
            <person name="Sipos G."/>
            <person name="Plett J."/>
            <person name="Nagy L.G."/>
            <person name="Grigoriev I.V."/>
        </authorList>
    </citation>
    <scope>NUCLEOTIDE SEQUENCE</scope>
    <source>
        <strain evidence="1">HWK02</strain>
    </source>
</reference>